<reference evidence="1 2" key="1">
    <citation type="submission" date="2018-08" db="EMBL/GenBank/DDBJ databases">
        <title>Murine metabolic-syndrome-specific gut microbial biobank.</title>
        <authorList>
            <person name="Liu C."/>
        </authorList>
    </citation>
    <scope>NUCLEOTIDE SEQUENCE [LARGE SCALE GENOMIC DNA]</scope>
    <source>
        <strain evidence="1 2">28</strain>
    </source>
</reference>
<proteinExistence type="predicted"/>
<evidence type="ECO:0000313" key="1">
    <source>
        <dbReference type="EMBL" id="NBH62544.1"/>
    </source>
</evidence>
<gene>
    <name evidence="1" type="ORF">D0435_12875</name>
</gene>
<comment type="caution">
    <text evidence="1">The sequence shown here is derived from an EMBL/GenBank/DDBJ whole genome shotgun (WGS) entry which is preliminary data.</text>
</comment>
<dbReference type="Gene3D" id="1.10.1070.20">
    <property type="match status" value="1"/>
</dbReference>
<name>A0A845QM93_9FIRM</name>
<dbReference type="RefSeq" id="WP_160202833.1">
    <property type="nucleotide sequence ID" value="NZ_QXWK01000026.1"/>
</dbReference>
<dbReference type="Proteomes" id="UP000446866">
    <property type="component" value="Unassembled WGS sequence"/>
</dbReference>
<sequence>MKVESLTGYLMSEDRKIAEIENGKILKFDSALLPLYLKRTEDIAGWLAGRAIDTHRVNSRLLKKVLRLHTADDAETALSVNGATITDTYWICPADHLVHYADVCFKENDFDGLALYGDPDSFSQRPSRTPELTNIGSYEKCWRRKDGAWWMYKAGTPWEYFSELFICRLGLEMGFSMAWYEMEEGYIRTKDFTGGAKMNFETADGVMGEEDDYARSYKKLCALNPALGSDYLKILWMDTLCFNMDRHTKNFGLLRDRTSGRILKMAPNYDNNIALVSRGYSRDISRGADGLIRFFREFIQEQPEAKDVLCKLIASSEIPLVTEEMLLSVLAETDAELPGAGVDLDYIKQFVENGQKQLLAILDL</sequence>
<evidence type="ECO:0000313" key="2">
    <source>
        <dbReference type="Proteomes" id="UP000446866"/>
    </source>
</evidence>
<dbReference type="AlphaFoldDB" id="A0A845QM93"/>
<accession>A0A845QM93</accession>
<keyword evidence="2" id="KW-1185">Reference proteome</keyword>
<organism evidence="1 2">
    <name type="scientific">Anaerotruncus colihominis</name>
    <dbReference type="NCBI Taxonomy" id="169435"/>
    <lineage>
        <taxon>Bacteria</taxon>
        <taxon>Bacillati</taxon>
        <taxon>Bacillota</taxon>
        <taxon>Clostridia</taxon>
        <taxon>Eubacteriales</taxon>
        <taxon>Oscillospiraceae</taxon>
        <taxon>Anaerotruncus</taxon>
    </lineage>
</organism>
<evidence type="ECO:0008006" key="3">
    <source>
        <dbReference type="Google" id="ProtNLM"/>
    </source>
</evidence>
<protein>
    <recommendedName>
        <fullName evidence="3">HipA-like C-terminal domain-containing protein</fullName>
    </recommendedName>
</protein>
<dbReference type="EMBL" id="QXWK01000026">
    <property type="protein sequence ID" value="NBH62544.1"/>
    <property type="molecule type" value="Genomic_DNA"/>
</dbReference>